<gene>
    <name evidence="3" type="ORF">HOV93_20960</name>
</gene>
<keyword evidence="1" id="KW-0812">Transmembrane</keyword>
<organism evidence="3 4">
    <name type="scientific">Bremerella alba</name>
    <dbReference type="NCBI Taxonomy" id="980252"/>
    <lineage>
        <taxon>Bacteria</taxon>
        <taxon>Pseudomonadati</taxon>
        <taxon>Planctomycetota</taxon>
        <taxon>Planctomycetia</taxon>
        <taxon>Pirellulales</taxon>
        <taxon>Pirellulaceae</taxon>
        <taxon>Bremerella</taxon>
    </lineage>
</organism>
<feature type="transmembrane region" description="Helical" evidence="1">
    <location>
        <begin position="12"/>
        <end position="35"/>
    </location>
</feature>
<protein>
    <recommendedName>
        <fullName evidence="2">DUF1559 domain-containing protein</fullName>
    </recommendedName>
</protein>
<dbReference type="InterPro" id="IPR045584">
    <property type="entry name" value="Pilin-like"/>
</dbReference>
<dbReference type="PANTHER" id="PTHR30093">
    <property type="entry name" value="GENERAL SECRETION PATHWAY PROTEIN G"/>
    <property type="match status" value="1"/>
</dbReference>
<keyword evidence="1" id="KW-0472">Membrane</keyword>
<dbReference type="InterPro" id="IPR012902">
    <property type="entry name" value="N_methyl_site"/>
</dbReference>
<dbReference type="Pfam" id="PF07963">
    <property type="entry name" value="N_methyl"/>
    <property type="match status" value="1"/>
</dbReference>
<evidence type="ECO:0000313" key="3">
    <source>
        <dbReference type="EMBL" id="MBA2114926.1"/>
    </source>
</evidence>
<dbReference type="Pfam" id="PF07596">
    <property type="entry name" value="SBP_bac_10"/>
    <property type="match status" value="1"/>
</dbReference>
<dbReference type="Gene3D" id="3.30.700.10">
    <property type="entry name" value="Glycoprotein, Type 4 Pilin"/>
    <property type="match status" value="1"/>
</dbReference>
<dbReference type="EMBL" id="JABRWO010000005">
    <property type="protein sequence ID" value="MBA2114926.1"/>
    <property type="molecule type" value="Genomic_DNA"/>
</dbReference>
<sequence>MRRNSRSQPAGFTLVELLVVIAIIGILIALLLPAVQQAREAARRMQCSNNLKQIGLGLHNYLDTHKRFPPSRVRWGTSPDRITHGWCILVAPFLELGTVQDRYDFNVSWFDPINEEISQTSLDVFRCPSSPSGAQLLSNAPWGASTESMVGEYQALAGYFDNVQITPNSANGMLHDSNGKPRDVTDGLTNTLCISELGGRPDFFAAGKKVGAFPSSFDYVQEWGVWAAPQRIFFTGYTHDGMTNFGPCALNCANAEGIYSFHPGGAEVLMGDGSVQFLAETVPVQNVYRMIDPQDGTVVDSPFN</sequence>
<dbReference type="RefSeq" id="WP_207396391.1">
    <property type="nucleotide sequence ID" value="NZ_JABRWO010000005.1"/>
</dbReference>
<reference evidence="3 4" key="1">
    <citation type="submission" date="2020-05" db="EMBL/GenBank/DDBJ databases">
        <title>Bremerella alba sp. nov., a novel planctomycete isolated from the surface of the macroalga Fucus spiralis.</title>
        <authorList>
            <person name="Godinho O."/>
            <person name="Botelho R."/>
            <person name="Albuquerque L."/>
            <person name="Wiegand S."/>
            <person name="Da Costa M.S."/>
            <person name="Lobo-Da-Cunha A."/>
            <person name="Jogler C."/>
            <person name="Lage O.M."/>
        </authorList>
    </citation>
    <scope>NUCLEOTIDE SEQUENCE [LARGE SCALE GENOMIC DNA]</scope>
    <source>
        <strain evidence="3 4">FF15</strain>
    </source>
</reference>
<evidence type="ECO:0000256" key="1">
    <source>
        <dbReference type="SAM" id="Phobius"/>
    </source>
</evidence>
<dbReference type="InterPro" id="IPR011453">
    <property type="entry name" value="DUF1559"/>
</dbReference>
<dbReference type="NCBIfam" id="TIGR02532">
    <property type="entry name" value="IV_pilin_GFxxxE"/>
    <property type="match status" value="1"/>
</dbReference>
<comment type="caution">
    <text evidence="3">The sequence shown here is derived from an EMBL/GenBank/DDBJ whole genome shotgun (WGS) entry which is preliminary data.</text>
</comment>
<dbReference type="PANTHER" id="PTHR30093:SF2">
    <property type="entry name" value="TYPE II SECRETION SYSTEM PROTEIN H"/>
    <property type="match status" value="1"/>
</dbReference>
<evidence type="ECO:0000313" key="4">
    <source>
        <dbReference type="Proteomes" id="UP000551616"/>
    </source>
</evidence>
<accession>A0A7V8V527</accession>
<dbReference type="SUPFAM" id="SSF54523">
    <property type="entry name" value="Pili subunits"/>
    <property type="match status" value="1"/>
</dbReference>
<dbReference type="NCBIfam" id="TIGR04294">
    <property type="entry name" value="pre_pil_HX9DG"/>
    <property type="match status" value="1"/>
</dbReference>
<proteinExistence type="predicted"/>
<dbReference type="InterPro" id="IPR027558">
    <property type="entry name" value="Pre_pil_HX9DG_C"/>
</dbReference>
<evidence type="ECO:0000259" key="2">
    <source>
        <dbReference type="Pfam" id="PF07596"/>
    </source>
</evidence>
<name>A0A7V8V527_9BACT</name>
<dbReference type="PROSITE" id="PS00409">
    <property type="entry name" value="PROKAR_NTER_METHYL"/>
    <property type="match status" value="1"/>
</dbReference>
<dbReference type="Proteomes" id="UP000551616">
    <property type="component" value="Unassembled WGS sequence"/>
</dbReference>
<keyword evidence="4" id="KW-1185">Reference proteome</keyword>
<feature type="domain" description="DUF1559" evidence="2">
    <location>
        <begin position="36"/>
        <end position="283"/>
    </location>
</feature>
<keyword evidence="1" id="KW-1133">Transmembrane helix</keyword>
<dbReference type="AlphaFoldDB" id="A0A7V8V527"/>